<dbReference type="AlphaFoldDB" id="A0A7Z9BW55"/>
<evidence type="ECO:0000313" key="1">
    <source>
        <dbReference type="EMBL" id="VXD20778.1"/>
    </source>
</evidence>
<evidence type="ECO:0000313" key="2">
    <source>
        <dbReference type="Proteomes" id="UP000184550"/>
    </source>
</evidence>
<dbReference type="Proteomes" id="UP000184550">
    <property type="component" value="Unassembled WGS sequence"/>
</dbReference>
<protein>
    <submittedName>
        <fullName evidence="1">Uncharacterized protein</fullName>
    </submittedName>
</protein>
<accession>A0A7Z9BW55</accession>
<comment type="caution">
    <text evidence="1">The sequence shown here is derived from an EMBL/GenBank/DDBJ whole genome shotgun (WGS) entry which is preliminary data.</text>
</comment>
<gene>
    <name evidence="1" type="ORF">PL8927_70007</name>
</gene>
<dbReference type="EMBL" id="CZCU02000146">
    <property type="protein sequence ID" value="VXD20778.1"/>
    <property type="molecule type" value="Genomic_DNA"/>
</dbReference>
<keyword evidence="2" id="KW-1185">Reference proteome</keyword>
<proteinExistence type="predicted"/>
<name>A0A7Z9BW55_9CYAN</name>
<organism evidence="1 2">
    <name type="scientific">Planktothrix serta PCC 8927</name>
    <dbReference type="NCBI Taxonomy" id="671068"/>
    <lineage>
        <taxon>Bacteria</taxon>
        <taxon>Bacillati</taxon>
        <taxon>Cyanobacteriota</taxon>
        <taxon>Cyanophyceae</taxon>
        <taxon>Oscillatoriophycideae</taxon>
        <taxon>Oscillatoriales</taxon>
        <taxon>Microcoleaceae</taxon>
        <taxon>Planktothrix</taxon>
    </lineage>
</organism>
<sequence length="39" mass="4332">MKEKPIYTFRLLCILTLCGVAATPPNEIAEIVYLEFSSG</sequence>
<reference evidence="1" key="1">
    <citation type="submission" date="2019-10" db="EMBL/GenBank/DDBJ databases">
        <authorList>
            <consortium name="Genoscope - CEA"/>
            <person name="William W."/>
        </authorList>
    </citation>
    <scope>NUCLEOTIDE SEQUENCE [LARGE SCALE GENOMIC DNA]</scope>
    <source>
        <strain evidence="1">BBR_PRJEB10992</strain>
    </source>
</reference>